<keyword evidence="3" id="KW-1185">Reference proteome</keyword>
<feature type="transmembrane region" description="Helical" evidence="1">
    <location>
        <begin position="7"/>
        <end position="31"/>
    </location>
</feature>
<protein>
    <submittedName>
        <fullName evidence="2">Uncharacterized protein</fullName>
    </submittedName>
</protein>
<evidence type="ECO:0000256" key="1">
    <source>
        <dbReference type="SAM" id="Phobius"/>
    </source>
</evidence>
<dbReference type="AlphaFoldDB" id="A0A0D6P3E6"/>
<keyword evidence="1" id="KW-0472">Membrane</keyword>
<accession>A0A0D6P3E6</accession>
<gene>
    <name evidence="2" type="ORF">Asru_0011_03</name>
</gene>
<keyword evidence="1" id="KW-0812">Transmembrane</keyword>
<proteinExistence type="predicted"/>
<sequence>MRTLRGVLVGLAQVIMVAAIVAATGAGFVAAGVAGGPLGGFNFGLALAGGMIGLLASGIGLSGIVILLDMQTAVLHLGRRDGYDAGWRPSPAPVMPPIAPRVTMAASASSDCAIV</sequence>
<reference evidence="2 3" key="1">
    <citation type="submission" date="2012-11" db="EMBL/GenBank/DDBJ databases">
        <title>Whole genome sequence of Acidisphaera rubrifaciens HS-AP3.</title>
        <authorList>
            <person name="Azuma Y."/>
            <person name="Higashiura N."/>
            <person name="Hirakawa H."/>
            <person name="Matsushita K."/>
        </authorList>
    </citation>
    <scope>NUCLEOTIDE SEQUENCE [LARGE SCALE GENOMIC DNA]</scope>
    <source>
        <strain evidence="2 3">HS-AP3</strain>
    </source>
</reference>
<evidence type="ECO:0000313" key="3">
    <source>
        <dbReference type="Proteomes" id="UP000032680"/>
    </source>
</evidence>
<feature type="transmembrane region" description="Helical" evidence="1">
    <location>
        <begin position="43"/>
        <end position="68"/>
    </location>
</feature>
<keyword evidence="1" id="KW-1133">Transmembrane helix</keyword>
<dbReference type="EMBL" id="BANB01000011">
    <property type="protein sequence ID" value="GAN75866.1"/>
    <property type="molecule type" value="Genomic_DNA"/>
</dbReference>
<evidence type="ECO:0000313" key="2">
    <source>
        <dbReference type="EMBL" id="GAN75866.1"/>
    </source>
</evidence>
<organism evidence="2 3">
    <name type="scientific">Acidisphaera rubrifaciens HS-AP3</name>
    <dbReference type="NCBI Taxonomy" id="1231350"/>
    <lineage>
        <taxon>Bacteria</taxon>
        <taxon>Pseudomonadati</taxon>
        <taxon>Pseudomonadota</taxon>
        <taxon>Alphaproteobacteria</taxon>
        <taxon>Acetobacterales</taxon>
        <taxon>Acetobacteraceae</taxon>
        <taxon>Acidisphaera</taxon>
    </lineage>
</organism>
<dbReference type="Proteomes" id="UP000032680">
    <property type="component" value="Unassembled WGS sequence"/>
</dbReference>
<name>A0A0D6P3E6_9PROT</name>
<comment type="caution">
    <text evidence="2">The sequence shown here is derived from an EMBL/GenBank/DDBJ whole genome shotgun (WGS) entry which is preliminary data.</text>
</comment>